<evidence type="ECO:0000256" key="3">
    <source>
        <dbReference type="ARBA" id="ARBA00022531"/>
    </source>
</evidence>
<dbReference type="InterPro" id="IPR022796">
    <property type="entry name" value="Chloroa_b-bind"/>
</dbReference>
<evidence type="ECO:0000313" key="8">
    <source>
        <dbReference type="EMBL" id="EEH59802.1"/>
    </source>
</evidence>
<keyword evidence="4 7" id="KW-0934">Plastid</keyword>
<proteinExistence type="inferred from homology"/>
<dbReference type="PANTHER" id="PTHR21649">
    <property type="entry name" value="CHLOROPHYLL A/B BINDING PROTEIN"/>
    <property type="match status" value="1"/>
</dbReference>
<gene>
    <name evidence="8" type="primary">LHCP1</name>
    <name evidence="8" type="ORF">MICPUCDRAFT_45265</name>
</gene>
<comment type="function">
    <text evidence="7">The light-harvesting complex (LHC) functions as a light receptor, it captures and delivers excitation energy to photosystems with which it is closely associated.</text>
</comment>
<comment type="subcellular location">
    <subcellularLocation>
        <location evidence="7">Plastid</location>
        <location evidence="7">Chloroplast thylakoid membrane</location>
    </subcellularLocation>
</comment>
<keyword evidence="1 6" id="KW-0148">Chlorophyll</keyword>
<keyword evidence="5 7" id="KW-0157">Chromophore</keyword>
<dbReference type="GO" id="GO:0016168">
    <property type="term" value="F:chlorophyll binding"/>
    <property type="evidence" value="ECO:0007669"/>
    <property type="project" value="UniProtKB-KW"/>
</dbReference>
<evidence type="ECO:0000313" key="9">
    <source>
        <dbReference type="Proteomes" id="UP000001876"/>
    </source>
</evidence>
<keyword evidence="7" id="KW-0793">Thylakoid</keyword>
<name>C1MKQ4_MICPC</name>
<feature type="binding site" description="axial binding residue" evidence="6">
    <location>
        <position position="92"/>
    </location>
    <ligand>
        <name>chlorophyll b</name>
        <dbReference type="ChEBI" id="CHEBI:61721"/>
        <label>1</label>
    </ligand>
    <ligandPart>
        <name>Mg</name>
        <dbReference type="ChEBI" id="CHEBI:25107"/>
    </ligandPart>
</feature>
<dbReference type="STRING" id="564608.C1MKQ4"/>
<dbReference type="Gene3D" id="1.10.3460.10">
    <property type="entry name" value="Chlorophyll a/b binding protein domain"/>
    <property type="match status" value="1"/>
</dbReference>
<dbReference type="GO" id="GO:0009523">
    <property type="term" value="C:photosystem II"/>
    <property type="evidence" value="ECO:0007669"/>
    <property type="project" value="UniProtKB-KW"/>
</dbReference>
<sequence>MSTNALSSSFSGVRVTSGESLKGSRDRTVLVVQARRTKASAPSRSAAKVAKFGSTAPPDLYPEFGVYPGGGESPIIPFDDDKNAEREIIHGRWAMLGVTGAWAAENGTGIPWFTAGTLCTPDDCTAVADKFPGAVAPLAPEGSGYPSFWAVLSIEVFLVGSAECYRTGLFENPFPELELSVTPGGRFDPLGFAEAGDLEELKVKELKHCRLSMFAWLGCIAQALATQEGPIANWQAHVADPVHANVLSNAASGFGFY</sequence>
<keyword evidence="7" id="KW-0604">Photosystem II</keyword>
<feature type="binding site" evidence="6">
    <location>
        <position position="205"/>
    </location>
    <ligand>
        <name>chlorophyll a</name>
        <dbReference type="ChEBI" id="CHEBI:58416"/>
        <label>1</label>
    </ligand>
</feature>
<dbReference type="Pfam" id="PF00504">
    <property type="entry name" value="Chloroa_b-bind"/>
    <property type="match status" value="1"/>
</dbReference>
<feature type="binding site" description="axial binding residue" evidence="6">
    <location>
        <position position="147"/>
    </location>
    <ligand>
        <name>chlorophyll b</name>
        <dbReference type="ChEBI" id="CHEBI:61721"/>
        <label>1</label>
    </ligand>
    <ligandPart>
        <name>Mg</name>
        <dbReference type="ChEBI" id="CHEBI:25107"/>
    </ligandPart>
</feature>
<keyword evidence="7" id="KW-0603">Photosystem I</keyword>
<dbReference type="InterPro" id="IPR001344">
    <property type="entry name" value="Chloro_AB-bd_pln"/>
</dbReference>
<keyword evidence="3 7" id="KW-0602">Photosynthesis</keyword>
<dbReference type="RefSeq" id="XP_003056426.1">
    <property type="nucleotide sequence ID" value="XM_003056380.1"/>
</dbReference>
<dbReference type="OrthoDB" id="423598at2759"/>
<feature type="binding site" evidence="6">
    <location>
        <position position="210"/>
    </location>
    <ligand>
        <name>chlorophyll a</name>
        <dbReference type="ChEBI" id="CHEBI:58416"/>
        <label>1</label>
    </ligand>
</feature>
<evidence type="ECO:0000256" key="4">
    <source>
        <dbReference type="ARBA" id="ARBA00022640"/>
    </source>
</evidence>
<dbReference type="SUPFAM" id="SSF103511">
    <property type="entry name" value="Chlorophyll a-b binding protein"/>
    <property type="match status" value="1"/>
</dbReference>
<feature type="binding site" evidence="6">
    <location>
        <position position="237"/>
    </location>
    <ligand>
        <name>chlorophyll a</name>
        <dbReference type="ChEBI" id="CHEBI:58416"/>
        <label>1</label>
    </ligand>
</feature>
<dbReference type="GO" id="GO:0009535">
    <property type="term" value="C:chloroplast thylakoid membrane"/>
    <property type="evidence" value="ECO:0007669"/>
    <property type="project" value="UniProtKB-SubCell"/>
</dbReference>
<keyword evidence="9" id="KW-1185">Reference proteome</keyword>
<organism evidence="9">
    <name type="scientific">Micromonas pusilla (strain CCMP1545)</name>
    <name type="common">Picoplanktonic green alga</name>
    <dbReference type="NCBI Taxonomy" id="564608"/>
    <lineage>
        <taxon>Eukaryota</taxon>
        <taxon>Viridiplantae</taxon>
        <taxon>Chlorophyta</taxon>
        <taxon>Mamiellophyceae</taxon>
        <taxon>Mamiellales</taxon>
        <taxon>Mamiellaceae</taxon>
        <taxon>Micromonas</taxon>
    </lineage>
</organism>
<dbReference type="GO" id="GO:0009522">
    <property type="term" value="C:photosystem I"/>
    <property type="evidence" value="ECO:0007669"/>
    <property type="project" value="UniProtKB-KW"/>
</dbReference>
<dbReference type="KEGG" id="mpp:MICPUCDRAFT_45265"/>
<dbReference type="OMA" id="HVADPIH"/>
<dbReference type="GeneID" id="9681356"/>
<dbReference type="Proteomes" id="UP000001876">
    <property type="component" value="Unassembled WGS sequence"/>
</dbReference>
<feature type="binding site" evidence="6">
    <location>
        <position position="222"/>
    </location>
    <ligand>
        <name>chlorophyll a</name>
        <dbReference type="ChEBI" id="CHEBI:58416"/>
        <label>1</label>
    </ligand>
</feature>
<comment type="similarity">
    <text evidence="7">Belongs to the light-harvesting chlorophyll a/b-binding (LHC) protein family.</text>
</comment>
<protein>
    <recommendedName>
        <fullName evidence="7">Chlorophyll a-b binding protein, chloroplastic</fullName>
    </recommendedName>
</protein>
<evidence type="ECO:0000256" key="5">
    <source>
        <dbReference type="ARBA" id="ARBA00022991"/>
    </source>
</evidence>
<feature type="binding site" description="axial binding residue" evidence="6">
    <location>
        <position position="163"/>
    </location>
    <ligand>
        <name>chlorophyll b</name>
        <dbReference type="ChEBI" id="CHEBI:61721"/>
        <label>1</label>
    </ligand>
    <ligandPart>
        <name>Mg</name>
        <dbReference type="ChEBI" id="CHEBI:25107"/>
    </ligandPart>
</feature>
<feature type="binding site" evidence="6">
    <location>
        <position position="87"/>
    </location>
    <ligand>
        <name>chlorophyll a</name>
        <dbReference type="ChEBI" id="CHEBI:58416"/>
        <label>1</label>
    </ligand>
</feature>
<accession>C1MKQ4</accession>
<evidence type="ECO:0000256" key="2">
    <source>
        <dbReference type="ARBA" id="ARBA00022528"/>
    </source>
</evidence>
<feature type="binding site" evidence="6">
    <location>
        <position position="204"/>
    </location>
    <ligand>
        <name>chlorophyll a</name>
        <dbReference type="ChEBI" id="CHEBI:58416"/>
        <label>1</label>
    </ligand>
</feature>
<reference evidence="8 9" key="1">
    <citation type="journal article" date="2009" name="Science">
        <title>Green evolution and dynamic adaptations revealed by genomes of the marine picoeukaryotes Micromonas.</title>
        <authorList>
            <person name="Worden A.Z."/>
            <person name="Lee J.H."/>
            <person name="Mock T."/>
            <person name="Rouze P."/>
            <person name="Simmons M.P."/>
            <person name="Aerts A.L."/>
            <person name="Allen A.E."/>
            <person name="Cuvelier M.L."/>
            <person name="Derelle E."/>
            <person name="Everett M.V."/>
            <person name="Foulon E."/>
            <person name="Grimwood J."/>
            <person name="Gundlach H."/>
            <person name="Henrissat B."/>
            <person name="Napoli C."/>
            <person name="McDonald S.M."/>
            <person name="Parker M.S."/>
            <person name="Rombauts S."/>
            <person name="Salamov A."/>
            <person name="Von Dassow P."/>
            <person name="Badger J.H."/>
            <person name="Coutinho P.M."/>
            <person name="Demir E."/>
            <person name="Dubchak I."/>
            <person name="Gentemann C."/>
            <person name="Eikrem W."/>
            <person name="Gready J.E."/>
            <person name="John U."/>
            <person name="Lanier W."/>
            <person name="Lindquist E.A."/>
            <person name="Lucas S."/>
            <person name="Mayer K.F."/>
            <person name="Moreau H."/>
            <person name="Not F."/>
            <person name="Otillar R."/>
            <person name="Panaud O."/>
            <person name="Pangilinan J."/>
            <person name="Paulsen I."/>
            <person name="Piegu B."/>
            <person name="Poliakov A."/>
            <person name="Robbens S."/>
            <person name="Schmutz J."/>
            <person name="Toulza E."/>
            <person name="Wyss T."/>
            <person name="Zelensky A."/>
            <person name="Zhou K."/>
            <person name="Armbrust E.V."/>
            <person name="Bhattacharya D."/>
            <person name="Goodenough U.W."/>
            <person name="Van de Peer Y."/>
            <person name="Grigoriev I.V."/>
        </authorList>
    </citation>
    <scope>NUCLEOTIDE SEQUENCE [LARGE SCALE GENOMIC DNA]</scope>
    <source>
        <strain evidence="8 9">CCMP1545</strain>
    </source>
</reference>
<evidence type="ECO:0000256" key="1">
    <source>
        <dbReference type="ARBA" id="ARBA00022494"/>
    </source>
</evidence>
<keyword evidence="2 7" id="KW-0150">Chloroplast</keyword>
<dbReference type="EMBL" id="GG663736">
    <property type="protein sequence ID" value="EEH59802.1"/>
    <property type="molecule type" value="Genomic_DNA"/>
</dbReference>
<dbReference type="AlphaFoldDB" id="C1MKQ4"/>
<feature type="binding site" evidence="6">
    <location>
        <position position="90"/>
    </location>
    <ligand>
        <name>chlorophyll a</name>
        <dbReference type="ChEBI" id="CHEBI:58416"/>
        <label>1</label>
    </ligand>
</feature>
<evidence type="ECO:0000256" key="6">
    <source>
        <dbReference type="PIRSR" id="PIRSR601344-1"/>
    </source>
</evidence>
<dbReference type="GO" id="GO:0009765">
    <property type="term" value="P:photosynthesis, light harvesting"/>
    <property type="evidence" value="ECO:0007669"/>
    <property type="project" value="InterPro"/>
</dbReference>
<evidence type="ECO:0000256" key="7">
    <source>
        <dbReference type="RuleBase" id="RU363080"/>
    </source>
</evidence>